<sequence length="283" mass="31417">MHLSSKRLRLRTLEVNGHSARAFFSFSPSSTVFSFLSQAFKAKVEVPASQVGQSSTPTYFAPPSLIVVTPTSQFNPTIGELLHYIEDDNNFVSNEGSGDSLPLSASKVDPPQPSKATTPPPHISKVPSSTRASGDILSKSHPPVDGKAIFLRPSKASEVTWIPIPRPKKTVVFATSTSRLPSSISSEDAFGGVGTKLRSLRCPFEPQDLQDQRQTFSAWVQRDFNAFFSLKGLQDAEKALNELYKAQQVLNVWYEFFLNFFENLWALKDQHQWADRGSNRVIL</sequence>
<dbReference type="Proteomes" id="UP000315295">
    <property type="component" value="Unassembled WGS sequence"/>
</dbReference>
<feature type="region of interest" description="Disordered" evidence="1">
    <location>
        <begin position="95"/>
        <end position="141"/>
    </location>
</feature>
<proteinExistence type="predicted"/>
<organism evidence="2 3">
    <name type="scientific">Malus baccata</name>
    <name type="common">Siberian crab apple</name>
    <name type="synonym">Pyrus baccata</name>
    <dbReference type="NCBI Taxonomy" id="106549"/>
    <lineage>
        <taxon>Eukaryota</taxon>
        <taxon>Viridiplantae</taxon>
        <taxon>Streptophyta</taxon>
        <taxon>Embryophyta</taxon>
        <taxon>Tracheophyta</taxon>
        <taxon>Spermatophyta</taxon>
        <taxon>Magnoliopsida</taxon>
        <taxon>eudicotyledons</taxon>
        <taxon>Gunneridae</taxon>
        <taxon>Pentapetalae</taxon>
        <taxon>rosids</taxon>
        <taxon>fabids</taxon>
        <taxon>Rosales</taxon>
        <taxon>Rosaceae</taxon>
        <taxon>Amygdaloideae</taxon>
        <taxon>Maleae</taxon>
        <taxon>Malus</taxon>
    </lineage>
</organism>
<reference evidence="2 3" key="1">
    <citation type="journal article" date="2019" name="G3 (Bethesda)">
        <title>Sequencing of a Wild Apple (Malus baccata) Genome Unravels the Differences Between Cultivated and Wild Apple Species Regarding Disease Resistance and Cold Tolerance.</title>
        <authorList>
            <person name="Chen X."/>
        </authorList>
    </citation>
    <scope>NUCLEOTIDE SEQUENCE [LARGE SCALE GENOMIC DNA]</scope>
    <source>
        <strain evidence="3">cv. Shandingzi</strain>
        <tissue evidence="2">Leaves</tissue>
    </source>
</reference>
<dbReference type="AlphaFoldDB" id="A0A540KCR8"/>
<comment type="caution">
    <text evidence="2">The sequence shown here is derived from an EMBL/GenBank/DDBJ whole genome shotgun (WGS) entry which is preliminary data.</text>
</comment>
<dbReference type="EMBL" id="VIEB01001466">
    <property type="protein sequence ID" value="TQD71999.1"/>
    <property type="molecule type" value="Genomic_DNA"/>
</dbReference>
<keyword evidence="3" id="KW-1185">Reference proteome</keyword>
<accession>A0A540KCR8</accession>
<name>A0A540KCR8_MALBA</name>
<protein>
    <submittedName>
        <fullName evidence="2">Uncharacterized protein</fullName>
    </submittedName>
</protein>
<feature type="compositionally biased region" description="Pro residues" evidence="1">
    <location>
        <begin position="110"/>
        <end position="122"/>
    </location>
</feature>
<evidence type="ECO:0000256" key="1">
    <source>
        <dbReference type="SAM" id="MobiDB-lite"/>
    </source>
</evidence>
<evidence type="ECO:0000313" key="3">
    <source>
        <dbReference type="Proteomes" id="UP000315295"/>
    </source>
</evidence>
<gene>
    <name evidence="2" type="ORF">C1H46_042468</name>
</gene>
<evidence type="ECO:0000313" key="2">
    <source>
        <dbReference type="EMBL" id="TQD71999.1"/>
    </source>
</evidence>